<dbReference type="GO" id="GO:0005524">
    <property type="term" value="F:ATP binding"/>
    <property type="evidence" value="ECO:0007669"/>
    <property type="project" value="UniProtKB-KW"/>
</dbReference>
<dbReference type="Proteomes" id="UP000193427">
    <property type="component" value="Chromosome"/>
</dbReference>
<keyword evidence="2" id="KW-0547">Nucleotide-binding</keyword>
<gene>
    <name evidence="3" type="ORF">A4W93_03040</name>
</gene>
<dbReference type="Gene3D" id="3.40.50.10420">
    <property type="entry name" value="NagB/RpiA/CoA transferase-like"/>
    <property type="match status" value="1"/>
</dbReference>
<reference evidence="3 4" key="1">
    <citation type="submission" date="2016-04" db="EMBL/GenBank/DDBJ databases">
        <title>Complete genome sequence of natural rubber-degrading, novel Gram-negative bacterium, Rhizobacter gummiphilus strain NS21.</title>
        <authorList>
            <person name="Tabata M."/>
            <person name="Kasai D."/>
            <person name="Fukuda M."/>
        </authorList>
    </citation>
    <scope>NUCLEOTIDE SEQUENCE [LARGE SCALE GENOMIC DNA]</scope>
    <source>
        <strain evidence="3 4">NS21</strain>
    </source>
</reference>
<organism evidence="3 4">
    <name type="scientific">Piscinibacter gummiphilus</name>
    <dbReference type="NCBI Taxonomy" id="946333"/>
    <lineage>
        <taxon>Bacteria</taxon>
        <taxon>Pseudomonadati</taxon>
        <taxon>Pseudomonadota</taxon>
        <taxon>Betaproteobacteria</taxon>
        <taxon>Burkholderiales</taxon>
        <taxon>Sphaerotilaceae</taxon>
        <taxon>Piscinibacter</taxon>
    </lineage>
</organism>
<dbReference type="PIRSF" id="PIRSF006806">
    <property type="entry name" value="FTHF_cligase"/>
    <property type="match status" value="1"/>
</dbReference>
<accession>A0A1W6L3X2</accession>
<dbReference type="AlphaFoldDB" id="A0A1W6L3X2"/>
<sequence length="177" mass="19559">MRQHLLAERERFVLSPAAADAARALEDRLVAVLAQLVPECLGVYWPMRSEFNAAHRWRVDDVDVPLALPFARRDPPSMQYRVWDGREPAERDDCNIPTASGGPVTPDVVLVPCVGFTDDGYRLGYGGGFFDRYMEKHPDTTAIGVAWSVGRIEPGAFVPQAHDRPLMLVVTESGVVG</sequence>
<dbReference type="Pfam" id="PF01812">
    <property type="entry name" value="5-FTHF_cyc-lig"/>
    <property type="match status" value="1"/>
</dbReference>
<dbReference type="InterPro" id="IPR024185">
    <property type="entry name" value="FTHF_cligase-like_sf"/>
</dbReference>
<dbReference type="RefSeq" id="WP_157782105.1">
    <property type="nucleotide sequence ID" value="NZ_BSPR01000001.1"/>
</dbReference>
<comment type="similarity">
    <text evidence="2">Belongs to the 5-formyltetrahydrofolate cyclo-ligase family.</text>
</comment>
<name>A0A1W6L3X2_9BURK</name>
<feature type="binding site" evidence="1">
    <location>
        <position position="50"/>
    </location>
    <ligand>
        <name>substrate</name>
    </ligand>
</feature>
<dbReference type="InterPro" id="IPR002698">
    <property type="entry name" value="FTHF_cligase"/>
</dbReference>
<keyword evidence="4" id="KW-1185">Reference proteome</keyword>
<proteinExistence type="inferred from homology"/>
<keyword evidence="2" id="KW-0460">Magnesium</keyword>
<keyword evidence="2" id="KW-0067">ATP-binding</keyword>
<dbReference type="OrthoDB" id="9801938at2"/>
<dbReference type="GO" id="GO:0046872">
    <property type="term" value="F:metal ion binding"/>
    <property type="evidence" value="ECO:0007669"/>
    <property type="project" value="UniProtKB-KW"/>
</dbReference>
<comment type="cofactor">
    <cofactor evidence="2">
        <name>Mg(2+)</name>
        <dbReference type="ChEBI" id="CHEBI:18420"/>
    </cofactor>
</comment>
<evidence type="ECO:0000313" key="4">
    <source>
        <dbReference type="Proteomes" id="UP000193427"/>
    </source>
</evidence>
<protein>
    <recommendedName>
        <fullName evidence="2">5-formyltetrahydrofolate cyclo-ligase</fullName>
        <ecNumber evidence="2">6.3.3.2</ecNumber>
    </recommendedName>
</protein>
<dbReference type="KEGG" id="rgu:A4W93_03040"/>
<dbReference type="EMBL" id="CP015118">
    <property type="protein sequence ID" value="ARN18974.1"/>
    <property type="molecule type" value="Genomic_DNA"/>
</dbReference>
<comment type="catalytic activity">
    <reaction evidence="2">
        <text>(6S)-5-formyl-5,6,7,8-tetrahydrofolate + ATP = (6R)-5,10-methenyltetrahydrofolate + ADP + phosphate</text>
        <dbReference type="Rhea" id="RHEA:10488"/>
        <dbReference type="ChEBI" id="CHEBI:30616"/>
        <dbReference type="ChEBI" id="CHEBI:43474"/>
        <dbReference type="ChEBI" id="CHEBI:57455"/>
        <dbReference type="ChEBI" id="CHEBI:57457"/>
        <dbReference type="ChEBI" id="CHEBI:456216"/>
        <dbReference type="EC" id="6.3.3.2"/>
    </reaction>
</comment>
<evidence type="ECO:0000256" key="1">
    <source>
        <dbReference type="PIRSR" id="PIRSR006806-1"/>
    </source>
</evidence>
<dbReference type="NCBIfam" id="TIGR02727">
    <property type="entry name" value="MTHFS_bact"/>
    <property type="match status" value="1"/>
</dbReference>
<dbReference type="InterPro" id="IPR037171">
    <property type="entry name" value="NagB/RpiA_transferase-like"/>
</dbReference>
<evidence type="ECO:0000256" key="2">
    <source>
        <dbReference type="RuleBase" id="RU361279"/>
    </source>
</evidence>
<dbReference type="GO" id="GO:0030272">
    <property type="term" value="F:5-formyltetrahydrofolate cyclo-ligase activity"/>
    <property type="evidence" value="ECO:0007669"/>
    <property type="project" value="UniProtKB-EC"/>
</dbReference>
<evidence type="ECO:0000313" key="3">
    <source>
        <dbReference type="EMBL" id="ARN18974.1"/>
    </source>
</evidence>
<dbReference type="STRING" id="946333.A4W93_03040"/>
<keyword evidence="2" id="KW-0479">Metal-binding</keyword>
<dbReference type="SUPFAM" id="SSF100950">
    <property type="entry name" value="NagB/RpiA/CoA transferase-like"/>
    <property type="match status" value="1"/>
</dbReference>
<dbReference type="EC" id="6.3.3.2" evidence="2"/>